<dbReference type="InterPro" id="IPR036291">
    <property type="entry name" value="NAD(P)-bd_dom_sf"/>
</dbReference>
<dbReference type="Proteomes" id="UP000460287">
    <property type="component" value="Unassembled WGS sequence"/>
</dbReference>
<dbReference type="AlphaFoldDB" id="A0A7X2N0F1"/>
<dbReference type="Gene3D" id="3.40.50.720">
    <property type="entry name" value="NAD(P)-binding Rossmann-like Domain"/>
    <property type="match status" value="1"/>
</dbReference>
<dbReference type="SUPFAM" id="SSF55347">
    <property type="entry name" value="Glyceraldehyde-3-phosphate dehydrogenase-like, C-terminal domain"/>
    <property type="match status" value="1"/>
</dbReference>
<dbReference type="GO" id="GO:0000166">
    <property type="term" value="F:nucleotide binding"/>
    <property type="evidence" value="ECO:0007669"/>
    <property type="project" value="InterPro"/>
</dbReference>
<reference evidence="3 4" key="1">
    <citation type="submission" date="2019-08" db="EMBL/GenBank/DDBJ databases">
        <title>In-depth cultivation of the pig gut microbiome towards novel bacterial diversity and tailored functional studies.</title>
        <authorList>
            <person name="Wylensek D."/>
            <person name="Hitch T.C.A."/>
            <person name="Clavel T."/>
        </authorList>
    </citation>
    <scope>NUCLEOTIDE SEQUENCE [LARGE SCALE GENOMIC DNA]</scope>
    <source>
        <strain evidence="3 4">WCA-383-APC-5B</strain>
    </source>
</reference>
<dbReference type="RefSeq" id="WP_154532309.1">
    <property type="nucleotide sequence ID" value="NZ_VULX01000030.1"/>
</dbReference>
<protein>
    <submittedName>
        <fullName evidence="3">Gfo/Idh/MocA family oxidoreductase</fullName>
    </submittedName>
</protein>
<sequence>MNNVDSIKIWGRNKEKLQKLKEDLNVEITTDIDEIINDKNIDLVDICLPCFLHKEYAEKAMAAGKDVFCETPTALCIEDAEAIKEAAERYHKKCFVDMFILFEEAYKYLHKLITENTLGTLKALYIKRETPHLWGDLSLDKISPNLMIHECDFVTYLLGYANEITALGVNSKEGESRISALLDYKDTAVTIQSSSLMPFSHAFTTGYEAIFENGSVKYRYDGYADREEKRTFLYRIILLT</sequence>
<gene>
    <name evidence="3" type="ORF">FYJ33_13670</name>
</gene>
<dbReference type="Pfam" id="PF01408">
    <property type="entry name" value="GFO_IDH_MocA"/>
    <property type="match status" value="1"/>
</dbReference>
<evidence type="ECO:0000259" key="2">
    <source>
        <dbReference type="Pfam" id="PF01408"/>
    </source>
</evidence>
<dbReference type="GO" id="GO:0016491">
    <property type="term" value="F:oxidoreductase activity"/>
    <property type="evidence" value="ECO:0007669"/>
    <property type="project" value="UniProtKB-KW"/>
</dbReference>
<feature type="domain" description="Gfo/Idh/MocA-like oxidoreductase N-terminal" evidence="2">
    <location>
        <begin position="5"/>
        <end position="97"/>
    </location>
</feature>
<accession>A0A7X2N0F1</accession>
<name>A0A7X2N0F1_9CLOT</name>
<dbReference type="PANTHER" id="PTHR43818:SF11">
    <property type="entry name" value="BCDNA.GH03377"/>
    <property type="match status" value="1"/>
</dbReference>
<dbReference type="EMBL" id="VULX01000030">
    <property type="protein sequence ID" value="MSR92410.1"/>
    <property type="molecule type" value="Genomic_DNA"/>
</dbReference>
<dbReference type="PANTHER" id="PTHR43818">
    <property type="entry name" value="BCDNA.GH03377"/>
    <property type="match status" value="1"/>
</dbReference>
<dbReference type="SUPFAM" id="SSF51735">
    <property type="entry name" value="NAD(P)-binding Rossmann-fold domains"/>
    <property type="match status" value="1"/>
</dbReference>
<evidence type="ECO:0000256" key="1">
    <source>
        <dbReference type="ARBA" id="ARBA00023002"/>
    </source>
</evidence>
<proteinExistence type="predicted"/>
<dbReference type="InterPro" id="IPR050463">
    <property type="entry name" value="Gfo/Idh/MocA_oxidrdct_glycsds"/>
</dbReference>
<comment type="caution">
    <text evidence="3">The sequence shown here is derived from an EMBL/GenBank/DDBJ whole genome shotgun (WGS) entry which is preliminary data.</text>
</comment>
<organism evidence="3 4">
    <name type="scientific">Inconstantimicrobium porci</name>
    <dbReference type="NCBI Taxonomy" id="2652291"/>
    <lineage>
        <taxon>Bacteria</taxon>
        <taxon>Bacillati</taxon>
        <taxon>Bacillota</taxon>
        <taxon>Clostridia</taxon>
        <taxon>Eubacteriales</taxon>
        <taxon>Clostridiaceae</taxon>
        <taxon>Inconstantimicrobium</taxon>
    </lineage>
</organism>
<keyword evidence="1" id="KW-0560">Oxidoreductase</keyword>
<dbReference type="InterPro" id="IPR000683">
    <property type="entry name" value="Gfo/Idh/MocA-like_OxRdtase_N"/>
</dbReference>
<keyword evidence="4" id="KW-1185">Reference proteome</keyword>
<evidence type="ECO:0000313" key="3">
    <source>
        <dbReference type="EMBL" id="MSR92410.1"/>
    </source>
</evidence>
<dbReference type="Gene3D" id="3.30.360.10">
    <property type="entry name" value="Dihydrodipicolinate Reductase, domain 2"/>
    <property type="match status" value="1"/>
</dbReference>
<evidence type="ECO:0000313" key="4">
    <source>
        <dbReference type="Proteomes" id="UP000460287"/>
    </source>
</evidence>